<accession>A0A061BC00</accession>
<dbReference type="Gene3D" id="3.80.10.10">
    <property type="entry name" value="Ribonuclease Inhibitor"/>
    <property type="match status" value="1"/>
</dbReference>
<dbReference type="SUPFAM" id="SSF52047">
    <property type="entry name" value="RNI-like"/>
    <property type="match status" value="1"/>
</dbReference>
<protein>
    <submittedName>
        <fullName evidence="5">RHTO0S13e02850g1_1</fullName>
    </submittedName>
</protein>
<dbReference type="Pfam" id="PF12937">
    <property type="entry name" value="F-box-like"/>
    <property type="match status" value="1"/>
</dbReference>
<sequence length="647" mass="70656">MASALYRSGVAAVQATSYETAIELFTEALALAPKTAKLYDARASAFERVGKLQDGLLDARMVVKLMPESSRGYLRAARILRKAGKHGNAVTLLEQGLKAVPAEDAKGKADLEEELAVVDEARRKAEHCPFASLPVEIFVEILALAIEPPPISVYTNTASPRKKAVRPNNLYNAMRVCRSWRQIILSTPRFWSTLTIDGEINLSNAQKKVGRIVGRANPAVDRRSGSSSQGLKRLVLTAAQNFSTVAFSDILQQIGAAGAASTLREVVCSFVDGTITTASVDVEATRATHLLVFLQKHAKNSLVSLSICSGGRIYPDFDLGSIFTSFPNLATLHIWGATTSNFILGLRAPFLENGIRPPSLTATSPFSVDPSQHVADYPPTNARNLIVSGAVFVSDSACKLSTFPHLETLELDIIGASIIWDLLSAPNLRRCHAVVYGETHVTELPMPDIARSWAKVEDLRVGGAKRLATRLLDHARSLGPLRLDHLVSLDLSFASLSNRHLSELFGSTNAPVLEYLNLASTAVAYPETSLSLPSRLDKLKTLNLAHTLWTTDETIRLLIAAAPLLEKLDVRGNAFITGRPLMELVKSRMSTEGKAEERQYSAIVDLALEGCTKIETAAVEWLRKHIRPGGVRFQFLDPSERRSRRDW</sequence>
<dbReference type="InterPro" id="IPR032675">
    <property type="entry name" value="LRR_dom_sf"/>
</dbReference>
<dbReference type="OrthoDB" id="2423701at2759"/>
<dbReference type="Gene3D" id="1.25.40.10">
    <property type="entry name" value="Tetratricopeptide repeat domain"/>
    <property type="match status" value="1"/>
</dbReference>
<dbReference type="AlphaFoldDB" id="A0A061BC00"/>
<gene>
    <name evidence="5" type="ORF">RHTO0S_13e02850g</name>
</gene>
<dbReference type="InterPro" id="IPR001810">
    <property type="entry name" value="F-box_dom"/>
</dbReference>
<evidence type="ECO:0000313" key="5">
    <source>
        <dbReference type="EMBL" id="CDR46878.1"/>
    </source>
</evidence>
<dbReference type="PANTHER" id="PTHR22904">
    <property type="entry name" value="TPR REPEAT CONTAINING PROTEIN"/>
    <property type="match status" value="1"/>
</dbReference>
<dbReference type="PROSITE" id="PS50005">
    <property type="entry name" value="TPR"/>
    <property type="match status" value="1"/>
</dbReference>
<reference evidence="5" key="1">
    <citation type="journal article" date="2014" name="Genome Announc.">
        <title>Draft genome sequence of Rhodosporidium toruloides CECT1137, an oleaginous yeast of biotechnological interest.</title>
        <authorList>
            <person name="Morin N."/>
            <person name="Calcas X."/>
            <person name="Devillers H."/>
            <person name="Durrens P."/>
            <person name="Sherman D.J."/>
            <person name="Nicaud J.-M."/>
            <person name="Neuveglise C."/>
        </authorList>
    </citation>
    <scope>NUCLEOTIDE SEQUENCE</scope>
    <source>
        <strain evidence="5">CECT1137</strain>
    </source>
</reference>
<dbReference type="SUPFAM" id="SSF48452">
    <property type="entry name" value="TPR-like"/>
    <property type="match status" value="1"/>
</dbReference>
<evidence type="ECO:0000256" key="1">
    <source>
        <dbReference type="ARBA" id="ARBA00022737"/>
    </source>
</evidence>
<keyword evidence="1" id="KW-0677">Repeat</keyword>
<dbReference type="InterPro" id="IPR019734">
    <property type="entry name" value="TPR_rpt"/>
</dbReference>
<dbReference type="InterPro" id="IPR036047">
    <property type="entry name" value="F-box-like_dom_sf"/>
</dbReference>
<dbReference type="SUPFAM" id="SSF81383">
    <property type="entry name" value="F-box domain"/>
    <property type="match status" value="1"/>
</dbReference>
<evidence type="ECO:0000256" key="3">
    <source>
        <dbReference type="PROSITE-ProRule" id="PRU00339"/>
    </source>
</evidence>
<dbReference type="EMBL" id="LK052948">
    <property type="protein sequence ID" value="CDR46878.1"/>
    <property type="molecule type" value="Genomic_DNA"/>
</dbReference>
<keyword evidence="2 3" id="KW-0802">TPR repeat</keyword>
<dbReference type="SMART" id="SM00028">
    <property type="entry name" value="TPR"/>
    <property type="match status" value="3"/>
</dbReference>
<dbReference type="Gene3D" id="1.20.1280.50">
    <property type="match status" value="1"/>
</dbReference>
<feature type="repeat" description="TPR" evidence="3">
    <location>
        <begin position="2"/>
        <end position="35"/>
    </location>
</feature>
<evidence type="ECO:0000259" key="4">
    <source>
        <dbReference type="Pfam" id="PF12937"/>
    </source>
</evidence>
<dbReference type="InterPro" id="IPR011990">
    <property type="entry name" value="TPR-like_helical_dom_sf"/>
</dbReference>
<dbReference type="PANTHER" id="PTHR22904:SF523">
    <property type="entry name" value="STRESS-INDUCED-PHOSPHOPROTEIN 1"/>
    <property type="match status" value="1"/>
</dbReference>
<organism evidence="5">
    <name type="scientific">Rhodotorula toruloides</name>
    <name type="common">Yeast</name>
    <name type="synonym">Rhodosporidium toruloides</name>
    <dbReference type="NCBI Taxonomy" id="5286"/>
    <lineage>
        <taxon>Eukaryota</taxon>
        <taxon>Fungi</taxon>
        <taxon>Dikarya</taxon>
        <taxon>Basidiomycota</taxon>
        <taxon>Pucciniomycotina</taxon>
        <taxon>Microbotryomycetes</taxon>
        <taxon>Sporidiobolales</taxon>
        <taxon>Sporidiobolaceae</taxon>
        <taxon>Rhodotorula</taxon>
    </lineage>
</organism>
<name>A0A061BC00_RHOTO</name>
<feature type="domain" description="F-box" evidence="4">
    <location>
        <begin position="130"/>
        <end position="196"/>
    </location>
</feature>
<dbReference type="GO" id="GO:0051879">
    <property type="term" value="F:Hsp90 protein binding"/>
    <property type="evidence" value="ECO:0007669"/>
    <property type="project" value="TreeGrafter"/>
</dbReference>
<proteinExistence type="predicted"/>
<evidence type="ECO:0000256" key="2">
    <source>
        <dbReference type="ARBA" id="ARBA00022803"/>
    </source>
</evidence>